<keyword evidence="1" id="KW-0812">Transmembrane</keyword>
<protein>
    <submittedName>
        <fullName evidence="2">Uncharacterized protein</fullName>
    </submittedName>
</protein>
<proteinExistence type="predicted"/>
<feature type="transmembrane region" description="Helical" evidence="1">
    <location>
        <begin position="175"/>
        <end position="200"/>
    </location>
</feature>
<evidence type="ECO:0000313" key="3">
    <source>
        <dbReference type="Proteomes" id="UP000827892"/>
    </source>
</evidence>
<sequence>MLQTSSISSSIPWNDAVYSNWSPILTSILLIIRITVVIAQRKYYSQPVVVILFLTVKIFMDYFMFEGVERFSSFPENINLRIVCAIEVFYVIMSNFIIYSTFYGDFKLPIKVIIQFSALNLISVIVAMVLLIVIENPMCYLTTVVALHVISMILFREKCVAFMKCGTYNAFGKLFIYFTMLFKFFFDHFIRIFYIGNLLLNLFDPSLIRDTLLFFIQIFSTCILLSFYIFYRRQNSDRIGTFFAAEKKIGEKTKSQRSAESNFVFENAAEELMFPGENELNTISDIASEDECDLNLDDEIEIAQQEEAIVSAPASSREPSIFATAESGRPRRHEHRIQIMQRTLNRVASIECYHPSTIER</sequence>
<keyword evidence="1" id="KW-1133">Transmembrane helix</keyword>
<feature type="transmembrane region" description="Helical" evidence="1">
    <location>
        <begin position="112"/>
        <end position="134"/>
    </location>
</feature>
<accession>A0AAE9D1G9</accession>
<gene>
    <name evidence="2" type="ORF">L3Y34_009049</name>
</gene>
<feature type="transmembrane region" description="Helical" evidence="1">
    <location>
        <begin position="140"/>
        <end position="155"/>
    </location>
</feature>
<feature type="transmembrane region" description="Helical" evidence="1">
    <location>
        <begin position="20"/>
        <end position="39"/>
    </location>
</feature>
<evidence type="ECO:0000313" key="2">
    <source>
        <dbReference type="EMBL" id="ULT91165.1"/>
    </source>
</evidence>
<keyword evidence="1" id="KW-0472">Membrane</keyword>
<dbReference type="Proteomes" id="UP000827892">
    <property type="component" value="Chromosome V"/>
</dbReference>
<organism evidence="2 3">
    <name type="scientific">Caenorhabditis briggsae</name>
    <dbReference type="NCBI Taxonomy" id="6238"/>
    <lineage>
        <taxon>Eukaryota</taxon>
        <taxon>Metazoa</taxon>
        <taxon>Ecdysozoa</taxon>
        <taxon>Nematoda</taxon>
        <taxon>Chromadorea</taxon>
        <taxon>Rhabditida</taxon>
        <taxon>Rhabditina</taxon>
        <taxon>Rhabditomorpha</taxon>
        <taxon>Rhabditoidea</taxon>
        <taxon>Rhabditidae</taxon>
        <taxon>Peloderinae</taxon>
        <taxon>Caenorhabditis</taxon>
    </lineage>
</organism>
<feature type="transmembrane region" description="Helical" evidence="1">
    <location>
        <begin position="48"/>
        <end position="65"/>
    </location>
</feature>
<dbReference type="EMBL" id="CP090895">
    <property type="protein sequence ID" value="ULT91165.1"/>
    <property type="molecule type" value="Genomic_DNA"/>
</dbReference>
<evidence type="ECO:0000256" key="1">
    <source>
        <dbReference type="SAM" id="Phobius"/>
    </source>
</evidence>
<feature type="transmembrane region" description="Helical" evidence="1">
    <location>
        <begin position="80"/>
        <end position="100"/>
    </location>
</feature>
<feature type="transmembrane region" description="Helical" evidence="1">
    <location>
        <begin position="212"/>
        <end position="231"/>
    </location>
</feature>
<name>A0AAE9D1G9_CAEBR</name>
<dbReference type="AlphaFoldDB" id="A0AAE9D1G9"/>
<reference evidence="2 3" key="1">
    <citation type="submission" date="2022-02" db="EMBL/GenBank/DDBJ databases">
        <title>Chromosome-level reference genomes for two strains of Caenorhabditis briggsae: an improved platform for comparative genomics.</title>
        <authorList>
            <person name="Stevens L."/>
            <person name="Andersen E.C."/>
        </authorList>
    </citation>
    <scope>NUCLEOTIDE SEQUENCE [LARGE SCALE GENOMIC DNA]</scope>
    <source>
        <strain evidence="2">QX1410_ONT</strain>
        <tissue evidence="2">Whole-organism</tissue>
    </source>
</reference>